<dbReference type="Proteomes" id="UP000800096">
    <property type="component" value="Unassembled WGS sequence"/>
</dbReference>
<dbReference type="Gene3D" id="3.10.110.10">
    <property type="entry name" value="Ubiquitin Conjugating Enzyme"/>
    <property type="match status" value="1"/>
</dbReference>
<dbReference type="SMART" id="SM00591">
    <property type="entry name" value="RWD"/>
    <property type="match status" value="1"/>
</dbReference>
<dbReference type="InterPro" id="IPR006575">
    <property type="entry name" value="RWD_dom"/>
</dbReference>
<dbReference type="PROSITE" id="PS50908">
    <property type="entry name" value="RWD"/>
    <property type="match status" value="1"/>
</dbReference>
<proteinExistence type="predicted"/>
<feature type="compositionally biased region" description="Acidic residues" evidence="1">
    <location>
        <begin position="217"/>
        <end position="226"/>
    </location>
</feature>
<feature type="region of interest" description="Disordered" evidence="1">
    <location>
        <begin position="178"/>
        <end position="200"/>
    </location>
</feature>
<dbReference type="SUPFAM" id="SSF54495">
    <property type="entry name" value="UBC-like"/>
    <property type="match status" value="1"/>
</dbReference>
<evidence type="ECO:0000313" key="3">
    <source>
        <dbReference type="EMBL" id="KAF1911870.1"/>
    </source>
</evidence>
<dbReference type="InterPro" id="IPR016135">
    <property type="entry name" value="UBQ-conjugating_enzyme/RWD"/>
</dbReference>
<organism evidence="3 4">
    <name type="scientific">Ampelomyces quisqualis</name>
    <name type="common">Powdery mildew agent</name>
    <dbReference type="NCBI Taxonomy" id="50730"/>
    <lineage>
        <taxon>Eukaryota</taxon>
        <taxon>Fungi</taxon>
        <taxon>Dikarya</taxon>
        <taxon>Ascomycota</taxon>
        <taxon>Pezizomycotina</taxon>
        <taxon>Dothideomycetes</taxon>
        <taxon>Pleosporomycetidae</taxon>
        <taxon>Pleosporales</taxon>
        <taxon>Pleosporineae</taxon>
        <taxon>Phaeosphaeriaceae</taxon>
        <taxon>Ampelomyces</taxon>
    </lineage>
</organism>
<feature type="domain" description="RWD" evidence="2">
    <location>
        <begin position="8"/>
        <end position="127"/>
    </location>
</feature>
<reference evidence="3" key="1">
    <citation type="journal article" date="2020" name="Stud. Mycol.">
        <title>101 Dothideomycetes genomes: a test case for predicting lifestyles and emergence of pathogens.</title>
        <authorList>
            <person name="Haridas S."/>
            <person name="Albert R."/>
            <person name="Binder M."/>
            <person name="Bloem J."/>
            <person name="Labutti K."/>
            <person name="Salamov A."/>
            <person name="Andreopoulos B."/>
            <person name="Baker S."/>
            <person name="Barry K."/>
            <person name="Bills G."/>
            <person name="Bluhm B."/>
            <person name="Cannon C."/>
            <person name="Castanera R."/>
            <person name="Culley D."/>
            <person name="Daum C."/>
            <person name="Ezra D."/>
            <person name="Gonzalez J."/>
            <person name="Henrissat B."/>
            <person name="Kuo A."/>
            <person name="Liang C."/>
            <person name="Lipzen A."/>
            <person name="Lutzoni F."/>
            <person name="Magnuson J."/>
            <person name="Mondo S."/>
            <person name="Nolan M."/>
            <person name="Ohm R."/>
            <person name="Pangilinan J."/>
            <person name="Park H.-J."/>
            <person name="Ramirez L."/>
            <person name="Alfaro M."/>
            <person name="Sun H."/>
            <person name="Tritt A."/>
            <person name="Yoshinaga Y."/>
            <person name="Zwiers L.-H."/>
            <person name="Turgeon B."/>
            <person name="Goodwin S."/>
            <person name="Spatafora J."/>
            <person name="Crous P."/>
            <person name="Grigoriev I."/>
        </authorList>
    </citation>
    <scope>NUCLEOTIDE SEQUENCE</scope>
    <source>
        <strain evidence="3">HMLAC05119</strain>
    </source>
</reference>
<protein>
    <submittedName>
        <fullName evidence="3">RWD domain-containing protein</fullName>
    </submittedName>
</protein>
<dbReference type="AlphaFoldDB" id="A0A6A5QAK9"/>
<evidence type="ECO:0000256" key="1">
    <source>
        <dbReference type="SAM" id="MobiDB-lite"/>
    </source>
</evidence>
<accession>A0A6A5QAK9</accession>
<dbReference type="CDD" id="cd23823">
    <property type="entry name" value="RWD_GCN2"/>
    <property type="match status" value="1"/>
</dbReference>
<evidence type="ECO:0000313" key="4">
    <source>
        <dbReference type="Proteomes" id="UP000800096"/>
    </source>
</evidence>
<gene>
    <name evidence="3" type="ORF">BDU57DRAFT_484407</name>
</gene>
<dbReference type="Pfam" id="PF05773">
    <property type="entry name" value="RWD"/>
    <property type="match status" value="1"/>
</dbReference>
<keyword evidence="4" id="KW-1185">Reference proteome</keyword>
<name>A0A6A5QAK9_AMPQU</name>
<evidence type="ECO:0000259" key="2">
    <source>
        <dbReference type="PROSITE" id="PS50908"/>
    </source>
</evidence>
<dbReference type="OrthoDB" id="277175at2759"/>
<dbReference type="PANTHER" id="PTHR12292">
    <property type="entry name" value="RWD DOMAIN-CONTAINING PROTEIN"/>
    <property type="match status" value="1"/>
</dbReference>
<dbReference type="FunFam" id="3.10.110.10:FF:000075">
    <property type="entry name" value="RWD domain-containing protein (Gir2)"/>
    <property type="match status" value="1"/>
</dbReference>
<dbReference type="EMBL" id="ML979142">
    <property type="protein sequence ID" value="KAF1911870.1"/>
    <property type="molecule type" value="Genomic_DNA"/>
</dbReference>
<dbReference type="InterPro" id="IPR040213">
    <property type="entry name" value="GIR2-like"/>
</dbReference>
<sequence>MGIEDQQEEREVLESIFPEEITCMSQHVSDTEFRILIKLDDGRHEDDETEEEQPSIILNVQYPPNYPDEAPRLDVTQPPNAPRHQYLDIQEDKSRLLSSLTETIEENMGMAMIFTLVTVLKDSAELLITERQNAKQALADIEAAKLEEEENKKFQGEAVTRESFLAWRERFMKEMEDEEKKAMEDKELEDKKARVKKEEKKMTGKELWERGLVGKADDDEEEEDAVDIEKLKIAS</sequence>
<feature type="region of interest" description="Disordered" evidence="1">
    <location>
        <begin position="213"/>
        <end position="235"/>
    </location>
</feature>